<evidence type="ECO:0000313" key="2">
    <source>
        <dbReference type="Proteomes" id="UP000823894"/>
    </source>
</evidence>
<dbReference type="Proteomes" id="UP000823894">
    <property type="component" value="Unassembled WGS sequence"/>
</dbReference>
<name>A0A9D2NUI3_9FIRM</name>
<proteinExistence type="predicted"/>
<dbReference type="AlphaFoldDB" id="A0A9D2NUI3"/>
<protein>
    <submittedName>
        <fullName evidence="1">Uncharacterized protein</fullName>
    </submittedName>
</protein>
<sequence length="55" mass="6756">MGKGKNWKRCMVELFYCNPRLNKRVLCIRNSLCEIKQILNTEFCRKGERQKERHR</sequence>
<dbReference type="EMBL" id="DWWK01000012">
    <property type="protein sequence ID" value="HJC37640.1"/>
    <property type="molecule type" value="Genomic_DNA"/>
</dbReference>
<comment type="caution">
    <text evidence="1">The sequence shown here is derived from an EMBL/GenBank/DDBJ whole genome shotgun (WGS) entry which is preliminary data.</text>
</comment>
<reference evidence="1" key="1">
    <citation type="journal article" date="2021" name="PeerJ">
        <title>Extensive microbial diversity within the chicken gut microbiome revealed by metagenomics and culture.</title>
        <authorList>
            <person name="Gilroy R."/>
            <person name="Ravi A."/>
            <person name="Getino M."/>
            <person name="Pursley I."/>
            <person name="Horton D.L."/>
            <person name="Alikhan N.F."/>
            <person name="Baker D."/>
            <person name="Gharbi K."/>
            <person name="Hall N."/>
            <person name="Watson M."/>
            <person name="Adriaenssens E.M."/>
            <person name="Foster-Nyarko E."/>
            <person name="Jarju S."/>
            <person name="Secka A."/>
            <person name="Antonio M."/>
            <person name="Oren A."/>
            <person name="Chaudhuri R.R."/>
            <person name="La Ragione R."/>
            <person name="Hildebrand F."/>
            <person name="Pallen M.J."/>
        </authorList>
    </citation>
    <scope>NUCLEOTIDE SEQUENCE</scope>
    <source>
        <strain evidence="1">ChiGjej1B1-1692</strain>
    </source>
</reference>
<organism evidence="1 2">
    <name type="scientific">Candidatus Mediterraneibacter faecigallinarum</name>
    <dbReference type="NCBI Taxonomy" id="2838669"/>
    <lineage>
        <taxon>Bacteria</taxon>
        <taxon>Bacillati</taxon>
        <taxon>Bacillota</taxon>
        <taxon>Clostridia</taxon>
        <taxon>Lachnospirales</taxon>
        <taxon>Lachnospiraceae</taxon>
        <taxon>Mediterraneibacter</taxon>
    </lineage>
</organism>
<accession>A0A9D2NUI3</accession>
<evidence type="ECO:0000313" key="1">
    <source>
        <dbReference type="EMBL" id="HJC37640.1"/>
    </source>
</evidence>
<gene>
    <name evidence="1" type="ORF">H9757_01025</name>
</gene>
<reference evidence="1" key="2">
    <citation type="submission" date="2021-04" db="EMBL/GenBank/DDBJ databases">
        <authorList>
            <person name="Gilroy R."/>
        </authorList>
    </citation>
    <scope>NUCLEOTIDE SEQUENCE</scope>
    <source>
        <strain evidence="1">ChiGjej1B1-1692</strain>
    </source>
</reference>